<dbReference type="EMBL" id="BAAASN010000010">
    <property type="protein sequence ID" value="GAA2268684.1"/>
    <property type="molecule type" value="Genomic_DNA"/>
</dbReference>
<organism evidence="1 2">
    <name type="scientific">Streptomyces roseiscleroticus</name>
    <dbReference type="NCBI Taxonomy" id="1972"/>
    <lineage>
        <taxon>Bacteria</taxon>
        <taxon>Bacillati</taxon>
        <taxon>Actinomycetota</taxon>
        <taxon>Actinomycetes</taxon>
        <taxon>Kitasatosporales</taxon>
        <taxon>Streptomycetaceae</taxon>
        <taxon>Streptomyces</taxon>
    </lineage>
</organism>
<keyword evidence="2" id="KW-1185">Reference proteome</keyword>
<reference evidence="1 2" key="1">
    <citation type="journal article" date="2019" name="Int. J. Syst. Evol. Microbiol.">
        <title>The Global Catalogue of Microorganisms (GCM) 10K type strain sequencing project: providing services to taxonomists for standard genome sequencing and annotation.</title>
        <authorList>
            <consortium name="The Broad Institute Genomics Platform"/>
            <consortium name="The Broad Institute Genome Sequencing Center for Infectious Disease"/>
            <person name="Wu L."/>
            <person name="Ma J."/>
        </authorList>
    </citation>
    <scope>NUCLEOTIDE SEQUENCE [LARGE SCALE GENOMIC DNA]</scope>
    <source>
        <strain evidence="1 2">JCM 4823</strain>
    </source>
</reference>
<dbReference type="Proteomes" id="UP001500442">
    <property type="component" value="Unassembled WGS sequence"/>
</dbReference>
<evidence type="ECO:0000313" key="2">
    <source>
        <dbReference type="Proteomes" id="UP001500442"/>
    </source>
</evidence>
<comment type="caution">
    <text evidence="1">The sequence shown here is derived from an EMBL/GenBank/DDBJ whole genome shotgun (WGS) entry which is preliminary data.</text>
</comment>
<name>A0ABN3ERL6_9ACTN</name>
<protein>
    <submittedName>
        <fullName evidence="1">Uncharacterized protein</fullName>
    </submittedName>
</protein>
<proteinExistence type="predicted"/>
<evidence type="ECO:0000313" key="1">
    <source>
        <dbReference type="EMBL" id="GAA2268684.1"/>
    </source>
</evidence>
<accession>A0ABN3ERL6</accession>
<sequence length="86" mass="9131">MLQIVGLHMLNGGVFHGGGPFTQQHLRNDVLAHDIFTCLGSEFGDPFRISASGPGDFDVHGIYGRAPGGTALGFSAFRRSLTGWDA</sequence>
<gene>
    <name evidence="1" type="ORF">GCM10010368_41610</name>
</gene>